<comment type="similarity">
    <text evidence="1">Belongs to the short-chain dehydrogenases/reductases (SDR) family.</text>
</comment>
<accession>A0A0P7BX92</accession>
<dbReference type="OrthoDB" id="1933717at2759"/>
<dbReference type="PANTHER" id="PTHR43008:SF8">
    <property type="entry name" value="BENZIL REDUCTASE ((S)-BENZOIN FORMING) IRC24"/>
    <property type="match status" value="1"/>
</dbReference>
<dbReference type="SUPFAM" id="SSF51735">
    <property type="entry name" value="NAD(P)-binding Rossmann-fold domains"/>
    <property type="match status" value="1"/>
</dbReference>
<evidence type="ECO:0000313" key="3">
    <source>
        <dbReference type="EMBL" id="KPM45301.1"/>
    </source>
</evidence>
<organism evidence="3 4">
    <name type="scientific">Neonectria ditissima</name>
    <dbReference type="NCBI Taxonomy" id="78410"/>
    <lineage>
        <taxon>Eukaryota</taxon>
        <taxon>Fungi</taxon>
        <taxon>Dikarya</taxon>
        <taxon>Ascomycota</taxon>
        <taxon>Pezizomycotina</taxon>
        <taxon>Sordariomycetes</taxon>
        <taxon>Hypocreomycetidae</taxon>
        <taxon>Hypocreales</taxon>
        <taxon>Nectriaceae</taxon>
        <taxon>Neonectria</taxon>
    </lineage>
</organism>
<dbReference type="PANTHER" id="PTHR43008">
    <property type="entry name" value="BENZIL REDUCTASE"/>
    <property type="match status" value="1"/>
</dbReference>
<name>A0A0P7BX92_9HYPO</name>
<keyword evidence="4" id="KW-1185">Reference proteome</keyword>
<sequence length="268" mass="28336">MASKDIILITGANTGIGLEAVKAILRSELPYHVLLGSRTPAKADAAIAGLKKEIPETKSIVEALQVDITDDESIGKAVDVVQSKFGKLDVLVNNAGASFDGFFDRDIADARNLFNKTYDVNVSGTQVMTAAFVPLLLKSTSPRLIFLTSGLSTLEGASVTLMPKVTAKIEPGWPKTGLFAAAAYRSSKVALNMVMVAWHSLLKPDGVRTWCISPGFLATGLGGNPEMLKKAGAGDPSLGGDLIKRVIEGERDADVGKVVTQNGEVQPW</sequence>
<protein>
    <recommendedName>
        <fullName evidence="5">Short-chain dehydrogenase/reductase tropE</fullName>
    </recommendedName>
</protein>
<dbReference type="Gene3D" id="3.40.50.720">
    <property type="entry name" value="NAD(P)-binding Rossmann-like Domain"/>
    <property type="match status" value="1"/>
</dbReference>
<gene>
    <name evidence="3" type="ORF">AK830_g1257</name>
</gene>
<dbReference type="Pfam" id="PF00106">
    <property type="entry name" value="adh_short"/>
    <property type="match status" value="1"/>
</dbReference>
<evidence type="ECO:0000256" key="2">
    <source>
        <dbReference type="ARBA" id="ARBA00023002"/>
    </source>
</evidence>
<reference evidence="3 4" key="1">
    <citation type="submission" date="2015-09" db="EMBL/GenBank/DDBJ databases">
        <title>Draft genome of a European isolate of the apple canker pathogen Neonectria ditissima.</title>
        <authorList>
            <person name="Gomez-Cortecero A."/>
            <person name="Harrison R.J."/>
            <person name="Armitage A.D."/>
        </authorList>
    </citation>
    <scope>NUCLEOTIDE SEQUENCE [LARGE SCALE GENOMIC DNA]</scope>
    <source>
        <strain evidence="3 4">R09/05</strain>
    </source>
</reference>
<evidence type="ECO:0008006" key="5">
    <source>
        <dbReference type="Google" id="ProtNLM"/>
    </source>
</evidence>
<proteinExistence type="inferred from homology"/>
<evidence type="ECO:0000313" key="4">
    <source>
        <dbReference type="Proteomes" id="UP000050424"/>
    </source>
</evidence>
<dbReference type="EMBL" id="LKCW01000009">
    <property type="protein sequence ID" value="KPM45301.1"/>
    <property type="molecule type" value="Genomic_DNA"/>
</dbReference>
<dbReference type="GO" id="GO:0050664">
    <property type="term" value="F:oxidoreductase activity, acting on NAD(P)H, oxygen as acceptor"/>
    <property type="evidence" value="ECO:0007669"/>
    <property type="project" value="TreeGrafter"/>
</dbReference>
<evidence type="ECO:0000256" key="1">
    <source>
        <dbReference type="ARBA" id="ARBA00006484"/>
    </source>
</evidence>
<dbReference type="AlphaFoldDB" id="A0A0P7BX92"/>
<dbReference type="PRINTS" id="PR00081">
    <property type="entry name" value="GDHRDH"/>
</dbReference>
<keyword evidence="2" id="KW-0560">Oxidoreductase</keyword>
<dbReference type="GO" id="GO:0016616">
    <property type="term" value="F:oxidoreductase activity, acting on the CH-OH group of donors, NAD or NADP as acceptor"/>
    <property type="evidence" value="ECO:0007669"/>
    <property type="project" value="UniProtKB-ARBA"/>
</dbReference>
<dbReference type="InterPro" id="IPR036291">
    <property type="entry name" value="NAD(P)-bd_dom_sf"/>
</dbReference>
<dbReference type="InterPro" id="IPR002347">
    <property type="entry name" value="SDR_fam"/>
</dbReference>
<dbReference type="Proteomes" id="UP000050424">
    <property type="component" value="Unassembled WGS sequence"/>
</dbReference>
<comment type="caution">
    <text evidence="3">The sequence shown here is derived from an EMBL/GenBank/DDBJ whole genome shotgun (WGS) entry which is preliminary data.</text>
</comment>
<dbReference type="STRING" id="78410.A0A0P7BX92"/>